<keyword evidence="4" id="KW-1185">Reference proteome</keyword>
<feature type="region of interest" description="Disordered" evidence="1">
    <location>
        <begin position="31"/>
        <end position="62"/>
    </location>
</feature>
<feature type="region of interest" description="Disordered" evidence="1">
    <location>
        <begin position="174"/>
        <end position="258"/>
    </location>
</feature>
<dbReference type="InterPro" id="IPR001849">
    <property type="entry name" value="PH_domain"/>
</dbReference>
<gene>
    <name evidence="3" type="ORF">FJTKL_02511</name>
</gene>
<protein>
    <recommendedName>
        <fullName evidence="2">PH domain-containing protein</fullName>
    </recommendedName>
</protein>
<accession>A0ABR4DY11</accession>
<organism evidence="3 4">
    <name type="scientific">Diaporthe vaccinii</name>
    <dbReference type="NCBI Taxonomy" id="105482"/>
    <lineage>
        <taxon>Eukaryota</taxon>
        <taxon>Fungi</taxon>
        <taxon>Dikarya</taxon>
        <taxon>Ascomycota</taxon>
        <taxon>Pezizomycotina</taxon>
        <taxon>Sordariomycetes</taxon>
        <taxon>Sordariomycetidae</taxon>
        <taxon>Diaporthales</taxon>
        <taxon>Diaporthaceae</taxon>
        <taxon>Diaporthe</taxon>
        <taxon>Diaporthe eres species complex</taxon>
    </lineage>
</organism>
<dbReference type="PROSITE" id="PS50003">
    <property type="entry name" value="PH_DOMAIN"/>
    <property type="match status" value="1"/>
</dbReference>
<feature type="region of interest" description="Disordered" evidence="1">
    <location>
        <begin position="314"/>
        <end position="334"/>
    </location>
</feature>
<reference evidence="3 4" key="1">
    <citation type="submission" date="2024-03" db="EMBL/GenBank/DDBJ databases">
        <title>A high-quality draft genome sequence of Diaporthe vaccinii, a causative agent of upright dieback and viscid rot disease in cranberry plants.</title>
        <authorList>
            <person name="Sarrasin M."/>
            <person name="Lang B.F."/>
            <person name="Burger G."/>
        </authorList>
    </citation>
    <scope>NUCLEOTIDE SEQUENCE [LARGE SCALE GENOMIC DNA]</scope>
    <source>
        <strain evidence="3 4">IS7</strain>
    </source>
</reference>
<feature type="region of interest" description="Disordered" evidence="1">
    <location>
        <begin position="596"/>
        <end position="653"/>
    </location>
</feature>
<dbReference type="EMBL" id="JBAWTH010000142">
    <property type="protein sequence ID" value="KAL2275050.1"/>
    <property type="molecule type" value="Genomic_DNA"/>
</dbReference>
<proteinExistence type="predicted"/>
<sequence length="666" mass="71565">MEGYLTVPPDRGTILGRALWKARYVVLGSAQREVKPEDSPSQAQPGARGKDGRGTSRSQSNISFDGTTYLSIYKASDDREPIQQYAANTIAQCQVQMAAHRKQGPVLPTLIITIAPDPATDKLRKRRSSRAAGLVASSRESGPLTLWFRAEEVNREGQSLQDWARAIQATIQPNMPDITPMSPMSPASNSFNSPFAQRQPRDASEYYQNRPPSAPKSTLQHKSSTATGSSRERPLTFSDTPSLRSRRSDISSLAGINVPPLAPHTYASVMPSDLPSPATTAGGHYGGFIEGWTTAQGRSSTLSSPVRNVRDSMGSMPPFSPPATIESGSPPAPRETILDRAFQLHCIPGSDQQVPGEEKLSSLARFEALMQQADEQRKDRPQRPQTMMRRPASPPASPPSSLQQAGLRSAWDLGDSSDDGSGGSDSDSTHGDSGYGQEEDVEEDQAGIRAQSRRTLGYVSGRRTPQAQSPRGTMGPRSPIAFNSETLMALNSGSNLGRGSSNRPVFAQRSYSQTQITGLSGLNLSVSQQPLDVSPGRSSVTSRRTSIQESVGVLNPAAALYRTSTIAEGQKRQSVASNGSKRLSFTEFTRRLSSTGSLLLNGSPSGETEAQPAGLSRSAMQPRGQPPLFNSPKNERERAMDRNAHDQMCSSWRNGVGVLGGEGGFL</sequence>
<evidence type="ECO:0000313" key="4">
    <source>
        <dbReference type="Proteomes" id="UP001600888"/>
    </source>
</evidence>
<feature type="region of interest" description="Disordered" evidence="1">
    <location>
        <begin position="373"/>
        <end position="480"/>
    </location>
</feature>
<evidence type="ECO:0000259" key="2">
    <source>
        <dbReference type="PROSITE" id="PS50003"/>
    </source>
</evidence>
<feature type="compositionally biased region" description="Polar residues" evidence="1">
    <location>
        <begin position="185"/>
        <end position="196"/>
    </location>
</feature>
<evidence type="ECO:0000256" key="1">
    <source>
        <dbReference type="SAM" id="MobiDB-lite"/>
    </source>
</evidence>
<feature type="compositionally biased region" description="Low complexity" evidence="1">
    <location>
        <begin position="596"/>
        <end position="606"/>
    </location>
</feature>
<feature type="compositionally biased region" description="Basic and acidic residues" evidence="1">
    <location>
        <begin position="633"/>
        <end position="645"/>
    </location>
</feature>
<feature type="domain" description="PH" evidence="2">
    <location>
        <begin position="1"/>
        <end position="172"/>
    </location>
</feature>
<dbReference type="Proteomes" id="UP001600888">
    <property type="component" value="Unassembled WGS sequence"/>
</dbReference>
<name>A0ABR4DY11_9PEZI</name>
<evidence type="ECO:0000313" key="3">
    <source>
        <dbReference type="EMBL" id="KAL2275050.1"/>
    </source>
</evidence>
<feature type="compositionally biased region" description="Polar residues" evidence="1">
    <location>
        <begin position="206"/>
        <end position="229"/>
    </location>
</feature>
<comment type="caution">
    <text evidence="3">The sequence shown here is derived from an EMBL/GenBank/DDBJ whole genome shotgun (WGS) entry which is preliminary data.</text>
</comment>